<accession>A0AAW9EJ97</accession>
<dbReference type="AlphaFoldDB" id="A0AAW9EJ97"/>
<comment type="caution">
    <text evidence="2">The sequence shown here is derived from an EMBL/GenBank/DDBJ whole genome shotgun (WGS) entry which is preliminary data.</text>
</comment>
<evidence type="ECO:0000259" key="1">
    <source>
        <dbReference type="Pfam" id="PF10145"/>
    </source>
</evidence>
<dbReference type="EMBL" id="JAXABJ010000003">
    <property type="protein sequence ID" value="MDX7147594.1"/>
    <property type="molecule type" value="Genomic_DNA"/>
</dbReference>
<name>A0AAW9EJ97_9ENTR</name>
<dbReference type="Proteomes" id="UP001271725">
    <property type="component" value="Unassembled WGS sequence"/>
</dbReference>
<proteinExistence type="predicted"/>
<dbReference type="RefSeq" id="WP_164562408.1">
    <property type="nucleotide sequence ID" value="NZ_AP022378.1"/>
</dbReference>
<organism evidence="2 3">
    <name type="scientific">Citrobacter portucalensis</name>
    <dbReference type="NCBI Taxonomy" id="1639133"/>
    <lineage>
        <taxon>Bacteria</taxon>
        <taxon>Pseudomonadati</taxon>
        <taxon>Pseudomonadota</taxon>
        <taxon>Gammaproteobacteria</taxon>
        <taxon>Enterobacterales</taxon>
        <taxon>Enterobacteriaceae</taxon>
        <taxon>Citrobacter</taxon>
        <taxon>Citrobacter freundii complex</taxon>
    </lineage>
</organism>
<evidence type="ECO:0000313" key="2">
    <source>
        <dbReference type="EMBL" id="MDX7147594.1"/>
    </source>
</evidence>
<reference evidence="2" key="1">
    <citation type="submission" date="2023-11" db="EMBL/GenBank/DDBJ databases">
        <title>Detection of rare carbapenemases in Enterobacterales - comparison of two colorimetric and two CIM-based carbapenemase assays.</title>
        <authorList>
            <person name="Schaffarczyk L."/>
            <person name="Noster J."/>
            <person name="Stelzer Y."/>
            <person name="Sattler J."/>
            <person name="Gatermann S."/>
            <person name="Hamprecht A."/>
        </authorList>
    </citation>
    <scope>NUCLEOTIDE SEQUENCE</scope>
    <source>
        <strain evidence="2">CIM-Carb-133</strain>
    </source>
</reference>
<feature type="domain" description="Phage tail tape measure protein" evidence="1">
    <location>
        <begin position="166"/>
        <end position="297"/>
    </location>
</feature>
<dbReference type="Pfam" id="PF10145">
    <property type="entry name" value="PhageMin_Tail"/>
    <property type="match status" value="1"/>
</dbReference>
<evidence type="ECO:0000313" key="3">
    <source>
        <dbReference type="Proteomes" id="UP001271725"/>
    </source>
</evidence>
<protein>
    <submittedName>
        <fullName evidence="2">Phage tail tape measure protein</fullName>
    </submittedName>
</protein>
<sequence length="595" mass="63017">MASRLTTEILINLAGNLTAKARQYGANMSEFARRNERAMSVVKATTAAAGRGLDALGNRYTGMIAGFAGGAMLREFAQTDRRITRMGLAAEKTRAEMAQIFSGIQDSSIKFRVDDSEVISAVEKIGTVTGDIDFGVKNKDNLAASIAASGGSGESIGGLFAQFPKFQVTSEKQTLEAMDTLNKLGKEGAFELKDIAEKGVRAFSMYSAAGGKGVKGIKDVGVAMESAIDATGDRDTAATAVENLIRDLQAPKVVKELGRNGINVFGNDGKMRSLPQLMEEVAKRSGNKGAKEQNKRLVEAGFNQDSILLLSSVTTGKGAENLKRYNGVVADGSGILSDAKYAAQDFTSAMTSLNVTWKKFTNSNLAKPVQELADALNSVDQETVQRWLEIGKNITIAVGGIIAARKAFQLGKGALDILGVGKGKGIPKGVSDVFGSGVMPVYVVNMGKGGMGGSENGPDLPDVPDKKPPSIHSGLVTSTIATASEIASIVPFPESDDQKNELIRKVQENNNRSTIWNDVKDWFTTAGNDPQIANPQPWASLQPQNQPPAYPAVPQSLKGEIRVVVEGDARVKSVKMDQPGITLSAQSGVSNVEQN</sequence>
<dbReference type="InterPro" id="IPR010090">
    <property type="entry name" value="Phage_tape_meas"/>
</dbReference>
<gene>
    <name evidence="2" type="ORF">SJ265_07340</name>
</gene>